<evidence type="ECO:0000313" key="1">
    <source>
        <dbReference type="EMBL" id="AUT76364.1"/>
    </source>
</evidence>
<dbReference type="GeneID" id="55536352"/>
<accession>A0AAN1JLM1</accession>
<organism evidence="1 2">
    <name type="scientific">Paraburkholderia hospita</name>
    <dbReference type="NCBI Taxonomy" id="169430"/>
    <lineage>
        <taxon>Bacteria</taxon>
        <taxon>Pseudomonadati</taxon>
        <taxon>Pseudomonadota</taxon>
        <taxon>Betaproteobacteria</taxon>
        <taxon>Burkholderiales</taxon>
        <taxon>Burkholderiaceae</taxon>
        <taxon>Paraburkholderia</taxon>
    </lineage>
</organism>
<dbReference type="Pfam" id="PF11811">
    <property type="entry name" value="DUF3331"/>
    <property type="match status" value="1"/>
</dbReference>
<protein>
    <submittedName>
        <fullName evidence="1">DUF3331 domain-containing protein</fullName>
    </submittedName>
</protein>
<evidence type="ECO:0000313" key="2">
    <source>
        <dbReference type="Proteomes" id="UP000236649"/>
    </source>
</evidence>
<sequence length="144" mass="16158">MTCRLEDDIVRRALIALLIPELSTSELSKAERYVRKKKVRKTKRPQAGVVESIVPEPPPARIWIVEQRTSNTLSVSWSDPRSGNYADQVWRLGLARTASFCVLSGMQIRCGDSVFRPLVCERHVPVNGNRMILASAVPTIPDTM</sequence>
<dbReference type="Proteomes" id="UP000236649">
    <property type="component" value="Chromosome 5"/>
</dbReference>
<reference evidence="1 2" key="1">
    <citation type="submission" date="2018-01" db="EMBL/GenBank/DDBJ databases">
        <title>Species boundaries and ecological features among Paraburkholderia terrae DSMZ17804T, P. hospita DSMZ17164T and P. caribensis DSMZ13236T.</title>
        <authorList>
            <person name="Pratama A.A."/>
        </authorList>
    </citation>
    <scope>NUCLEOTIDE SEQUENCE [LARGE SCALE GENOMIC DNA]</scope>
    <source>
        <strain evidence="1 2">DSM 17164</strain>
    </source>
</reference>
<dbReference type="InterPro" id="IPR021769">
    <property type="entry name" value="DUF3331"/>
</dbReference>
<gene>
    <name evidence="1" type="ORF">C2L64_49880</name>
</gene>
<dbReference type="EMBL" id="CP026109">
    <property type="protein sequence ID" value="AUT76364.1"/>
    <property type="molecule type" value="Genomic_DNA"/>
</dbReference>
<name>A0AAN1JLM1_9BURK</name>
<proteinExistence type="predicted"/>
<dbReference type="AlphaFoldDB" id="A0AAN1JLM1"/>
<dbReference type="KEGG" id="phs:C2L64_49880"/>
<dbReference type="RefSeq" id="WP_086915068.1">
    <property type="nucleotide sequence ID" value="NZ_CADFGJ010000014.1"/>
</dbReference>